<organism evidence="2 3">
    <name type="scientific">Clostridium bovifaecis</name>
    <dbReference type="NCBI Taxonomy" id="2184719"/>
    <lineage>
        <taxon>Bacteria</taxon>
        <taxon>Bacillati</taxon>
        <taxon>Bacillota</taxon>
        <taxon>Clostridia</taxon>
        <taxon>Eubacteriales</taxon>
        <taxon>Clostridiaceae</taxon>
        <taxon>Clostridium</taxon>
    </lineage>
</organism>
<dbReference type="InterPro" id="IPR025647">
    <property type="entry name" value="YceG_bac"/>
</dbReference>
<dbReference type="Proteomes" id="UP000422764">
    <property type="component" value="Chromosome"/>
</dbReference>
<sequence length="319" mass="37631">MSNFNKEETQGKKRTETQAFKINEELMEILHDEASGCYKPWQFADHKVHADTLKTTYEEIVLWGKQEAMIRPGWQIGRGEVIVPNIFAKVSGVHQDIKLYREQISSLVEEENTLFFKRFPLYKQKFPKDVNKIYSRMLNVKGEIDKEKLLTSEYWRYKKLNPTLQEAIADKIIEFCKLPPFWKYKTYKVNLRLSLINRIIDFFLSFIDKESRDEKAMKISIFAVLTNLNEELLKLLKGFDYPLKVPKILVYNNNKGKNLTFADAITLMFMNSMGVDIIIFNPGGSSDIENYVKEEYYDIHRLEETHSNLPYRKILYSTD</sequence>
<feature type="domain" description="Putative component of 'biosynthetic module'" evidence="1">
    <location>
        <begin position="54"/>
        <end position="179"/>
    </location>
</feature>
<dbReference type="AlphaFoldDB" id="A0A6I6FDG2"/>
<gene>
    <name evidence="2" type="ORF">GOM49_13115</name>
</gene>
<evidence type="ECO:0000313" key="2">
    <source>
        <dbReference type="EMBL" id="QGU95905.1"/>
    </source>
</evidence>
<protein>
    <recommendedName>
        <fullName evidence="1">Putative component of 'biosynthetic module' domain-containing protein</fullName>
    </recommendedName>
</protein>
<proteinExistence type="predicted"/>
<evidence type="ECO:0000259" key="1">
    <source>
        <dbReference type="Pfam" id="PF14266"/>
    </source>
</evidence>
<evidence type="ECO:0000313" key="3">
    <source>
        <dbReference type="Proteomes" id="UP000422764"/>
    </source>
</evidence>
<accession>A0A6I6FDG2</accession>
<reference evidence="2 3" key="1">
    <citation type="submission" date="2019-12" db="EMBL/GenBank/DDBJ databases">
        <title>Genome sequenceing of Clostridium bovifaecis.</title>
        <authorList>
            <person name="Yao Y."/>
        </authorList>
    </citation>
    <scope>NUCLEOTIDE SEQUENCE [LARGE SCALE GENOMIC DNA]</scope>
    <source>
        <strain evidence="2 3">BXX</strain>
    </source>
</reference>
<dbReference type="EMBL" id="CP046522">
    <property type="protein sequence ID" value="QGU95905.1"/>
    <property type="molecule type" value="Genomic_DNA"/>
</dbReference>
<keyword evidence="3" id="KW-1185">Reference proteome</keyword>
<dbReference type="Pfam" id="PF14266">
    <property type="entry name" value="YceG_bac"/>
    <property type="match status" value="2"/>
</dbReference>
<name>A0A6I6FDG2_9CLOT</name>
<feature type="domain" description="Putative component of 'biosynthetic module'" evidence="1">
    <location>
        <begin position="196"/>
        <end position="307"/>
    </location>
</feature>